<gene>
    <name evidence="1" type="ORF">PCOR1329_LOCUS26362</name>
</gene>
<keyword evidence="2" id="KW-1185">Reference proteome</keyword>
<sequence>MHAYKYQIIKNHGGRPWPDAEKLASLPVDRVSVDRTFECAKCKRGDWDNFCHCIAATSMLIPGSMVKEVSGLFYQLMEECFQQAKDKASAYTCISEQHILTQMHLERPGLFHFVDKGYGSMAADLVTQMRQNDGSESPLFDMLTEDEGEVTTPL</sequence>
<dbReference type="Proteomes" id="UP001189429">
    <property type="component" value="Unassembled WGS sequence"/>
</dbReference>
<name>A0ABN9S4C0_9DINO</name>
<dbReference type="EMBL" id="CAUYUJ010009358">
    <property type="protein sequence ID" value="CAK0826542.1"/>
    <property type="molecule type" value="Genomic_DNA"/>
</dbReference>
<comment type="caution">
    <text evidence="1">The sequence shown here is derived from an EMBL/GenBank/DDBJ whole genome shotgun (WGS) entry which is preliminary data.</text>
</comment>
<evidence type="ECO:0000313" key="2">
    <source>
        <dbReference type="Proteomes" id="UP001189429"/>
    </source>
</evidence>
<evidence type="ECO:0000313" key="1">
    <source>
        <dbReference type="EMBL" id="CAK0826542.1"/>
    </source>
</evidence>
<reference evidence="1" key="1">
    <citation type="submission" date="2023-10" db="EMBL/GenBank/DDBJ databases">
        <authorList>
            <person name="Chen Y."/>
            <person name="Shah S."/>
            <person name="Dougan E. K."/>
            <person name="Thang M."/>
            <person name="Chan C."/>
        </authorList>
    </citation>
    <scope>NUCLEOTIDE SEQUENCE [LARGE SCALE GENOMIC DNA]</scope>
</reference>
<protein>
    <submittedName>
        <fullName evidence="1">Uncharacterized protein</fullName>
    </submittedName>
</protein>
<accession>A0ABN9S4C0</accession>
<organism evidence="1 2">
    <name type="scientific">Prorocentrum cordatum</name>
    <dbReference type="NCBI Taxonomy" id="2364126"/>
    <lineage>
        <taxon>Eukaryota</taxon>
        <taxon>Sar</taxon>
        <taxon>Alveolata</taxon>
        <taxon>Dinophyceae</taxon>
        <taxon>Prorocentrales</taxon>
        <taxon>Prorocentraceae</taxon>
        <taxon>Prorocentrum</taxon>
    </lineage>
</organism>
<proteinExistence type="predicted"/>